<dbReference type="HOGENOM" id="CLU_074887_0_0_1"/>
<reference evidence="3 4" key="1">
    <citation type="submission" date="2014-04" db="EMBL/GenBank/DDBJ databases">
        <authorList>
            <consortium name="DOE Joint Genome Institute"/>
            <person name="Kuo A."/>
            <person name="Ruytinx J."/>
            <person name="Rineau F."/>
            <person name="Colpaert J."/>
            <person name="Kohler A."/>
            <person name="Nagy L.G."/>
            <person name="Floudas D."/>
            <person name="Copeland A."/>
            <person name="Barry K.W."/>
            <person name="Cichocki N."/>
            <person name="Veneault-Fourrey C."/>
            <person name="LaButti K."/>
            <person name="Lindquist E.A."/>
            <person name="Lipzen A."/>
            <person name="Lundell T."/>
            <person name="Morin E."/>
            <person name="Murat C."/>
            <person name="Sun H."/>
            <person name="Tunlid A."/>
            <person name="Henrissat B."/>
            <person name="Grigoriev I.V."/>
            <person name="Hibbett D.S."/>
            <person name="Martin F."/>
            <person name="Nordberg H.P."/>
            <person name="Cantor M.N."/>
            <person name="Hua S.X."/>
        </authorList>
    </citation>
    <scope>NUCLEOTIDE SEQUENCE [LARGE SCALE GENOMIC DNA]</scope>
    <source>
        <strain evidence="3 4">UH-Slu-Lm8-n1</strain>
    </source>
</reference>
<dbReference type="Pfam" id="PF18721">
    <property type="entry name" value="CxC6"/>
    <property type="match status" value="1"/>
</dbReference>
<dbReference type="STRING" id="930992.A0A0D0ASZ0"/>
<name>A0A0D0ASZ0_9AGAM</name>
<evidence type="ECO:0000313" key="3">
    <source>
        <dbReference type="EMBL" id="KIK35053.1"/>
    </source>
</evidence>
<dbReference type="InParanoid" id="A0A0D0ASZ0"/>
<sequence length="356" mass="40380">MDTASVFSALNHNPELKDLAYISFQRLLRCASALKDDILQPQPHTAPVTAAPDVLPPIITEFLSDSFHISLDAVDQLWDAVKDIVWALPTEVEEREAVEAMFLLHGKDRGLAALVLYPPNKTCINPDCKAQQCGSVLKKEEQRRIVVFTRAEGTRCAWSVHLKCRLCNSNYHNNFVVHSGFRRYYGGLPRYLQVGEHQFVECELAMHWTDLMQIAVSATNCARLYDIAEVRCNPQDQDWQFRTSPTTEEVWDAFVILALLDGHQRHGSCLHIPHDNCQKDRYTVAMRARNEHIITHGQDELPHACHGCMRVFHMPNGTTRYTEVVVTDGVTVGRPCCAVPHCKNSLESTRHRTDGR</sequence>
<evidence type="ECO:0008006" key="5">
    <source>
        <dbReference type="Google" id="ProtNLM"/>
    </source>
</evidence>
<evidence type="ECO:0000313" key="4">
    <source>
        <dbReference type="Proteomes" id="UP000054485"/>
    </source>
</evidence>
<feature type="domain" description="CxC5 like cysteine cluster associated with KDZ" evidence="1">
    <location>
        <begin position="112"/>
        <end position="226"/>
    </location>
</feature>
<evidence type="ECO:0000259" key="2">
    <source>
        <dbReference type="Pfam" id="PF18721"/>
    </source>
</evidence>
<proteinExistence type="predicted"/>
<dbReference type="AlphaFoldDB" id="A0A0D0ASZ0"/>
<evidence type="ECO:0000259" key="1">
    <source>
        <dbReference type="Pfam" id="PF18718"/>
    </source>
</evidence>
<dbReference type="Proteomes" id="UP000054485">
    <property type="component" value="Unassembled WGS sequence"/>
</dbReference>
<dbReference type="Pfam" id="PF18718">
    <property type="entry name" value="CxC5"/>
    <property type="match status" value="1"/>
</dbReference>
<dbReference type="EMBL" id="KN835670">
    <property type="protein sequence ID" value="KIK35053.1"/>
    <property type="molecule type" value="Genomic_DNA"/>
</dbReference>
<dbReference type="OrthoDB" id="2639189at2759"/>
<dbReference type="InterPro" id="IPR040898">
    <property type="entry name" value="CxC6"/>
</dbReference>
<feature type="domain" description="CxC6 like cysteine cluster associated with KDZ" evidence="2">
    <location>
        <begin position="326"/>
        <end position="352"/>
    </location>
</feature>
<reference evidence="4" key="2">
    <citation type="submission" date="2015-01" db="EMBL/GenBank/DDBJ databases">
        <title>Evolutionary Origins and Diversification of the Mycorrhizal Mutualists.</title>
        <authorList>
            <consortium name="DOE Joint Genome Institute"/>
            <consortium name="Mycorrhizal Genomics Consortium"/>
            <person name="Kohler A."/>
            <person name="Kuo A."/>
            <person name="Nagy L.G."/>
            <person name="Floudas D."/>
            <person name="Copeland A."/>
            <person name="Barry K.W."/>
            <person name="Cichocki N."/>
            <person name="Veneault-Fourrey C."/>
            <person name="LaButti K."/>
            <person name="Lindquist E.A."/>
            <person name="Lipzen A."/>
            <person name="Lundell T."/>
            <person name="Morin E."/>
            <person name="Murat C."/>
            <person name="Riley R."/>
            <person name="Ohm R."/>
            <person name="Sun H."/>
            <person name="Tunlid A."/>
            <person name="Henrissat B."/>
            <person name="Grigoriev I.V."/>
            <person name="Hibbett D.S."/>
            <person name="Martin F."/>
        </authorList>
    </citation>
    <scope>NUCLEOTIDE SEQUENCE [LARGE SCALE GENOMIC DNA]</scope>
    <source>
        <strain evidence="4">UH-Slu-Lm8-n1</strain>
    </source>
</reference>
<keyword evidence="4" id="KW-1185">Reference proteome</keyword>
<accession>A0A0D0ASZ0</accession>
<gene>
    <name evidence="3" type="ORF">CY34DRAFT_96844</name>
</gene>
<protein>
    <recommendedName>
        <fullName evidence="5">CxC5 like cysteine cluster associated with KDZ domain-containing protein</fullName>
    </recommendedName>
</protein>
<dbReference type="InterPro" id="IPR041539">
    <property type="entry name" value="CxC5"/>
</dbReference>
<organism evidence="3 4">
    <name type="scientific">Suillus luteus UH-Slu-Lm8-n1</name>
    <dbReference type="NCBI Taxonomy" id="930992"/>
    <lineage>
        <taxon>Eukaryota</taxon>
        <taxon>Fungi</taxon>
        <taxon>Dikarya</taxon>
        <taxon>Basidiomycota</taxon>
        <taxon>Agaricomycotina</taxon>
        <taxon>Agaricomycetes</taxon>
        <taxon>Agaricomycetidae</taxon>
        <taxon>Boletales</taxon>
        <taxon>Suillineae</taxon>
        <taxon>Suillaceae</taxon>
        <taxon>Suillus</taxon>
    </lineage>
</organism>